<feature type="transmembrane region" description="Helical" evidence="1">
    <location>
        <begin position="6"/>
        <end position="22"/>
    </location>
</feature>
<protein>
    <submittedName>
        <fullName evidence="2">YvrJ-like protein</fullName>
    </submittedName>
</protein>
<name>A0A2P8H4Y0_9BACI</name>
<dbReference type="InterPro" id="IPR024419">
    <property type="entry name" value="YvrJ"/>
</dbReference>
<proteinExistence type="predicted"/>
<keyword evidence="1" id="KW-1133">Transmembrane helix</keyword>
<dbReference type="EMBL" id="PYAV01000020">
    <property type="protein sequence ID" value="PSL41282.1"/>
    <property type="molecule type" value="Genomic_DNA"/>
</dbReference>
<dbReference type="OrthoDB" id="2662123at2"/>
<accession>A0A2P8H4Y0</accession>
<keyword evidence="1" id="KW-0812">Transmembrane</keyword>
<reference evidence="2 3" key="1">
    <citation type="submission" date="2018-03" db="EMBL/GenBank/DDBJ databases">
        <title>Genomic Encyclopedia of Type Strains, Phase III (KMG-III): the genomes of soil and plant-associated and newly described type strains.</title>
        <authorList>
            <person name="Whitman W."/>
        </authorList>
    </citation>
    <scope>NUCLEOTIDE SEQUENCE [LARGE SCALE GENOMIC DNA]</scope>
    <source>
        <strain evidence="2 3">CGMCC 1.07653</strain>
    </source>
</reference>
<evidence type="ECO:0000256" key="1">
    <source>
        <dbReference type="SAM" id="Phobius"/>
    </source>
</evidence>
<evidence type="ECO:0000313" key="3">
    <source>
        <dbReference type="Proteomes" id="UP000242310"/>
    </source>
</evidence>
<dbReference type="Pfam" id="PF12841">
    <property type="entry name" value="YvrJ"/>
    <property type="match status" value="1"/>
</dbReference>
<keyword evidence="1" id="KW-0472">Membrane</keyword>
<sequence length="66" mass="7398">MDWAAMIAEVSFPILVTFYLLSRIEGRLNDLTGAIHELKLTERSARSYMAQEHPPAVAKEKPAAQI</sequence>
<dbReference type="Proteomes" id="UP000242310">
    <property type="component" value="Unassembled WGS sequence"/>
</dbReference>
<evidence type="ECO:0000313" key="2">
    <source>
        <dbReference type="EMBL" id="PSL41282.1"/>
    </source>
</evidence>
<organism evidence="2 3">
    <name type="scientific">Salsuginibacillus halophilus</name>
    <dbReference type="NCBI Taxonomy" id="517424"/>
    <lineage>
        <taxon>Bacteria</taxon>
        <taxon>Bacillati</taxon>
        <taxon>Bacillota</taxon>
        <taxon>Bacilli</taxon>
        <taxon>Bacillales</taxon>
        <taxon>Bacillaceae</taxon>
        <taxon>Salsuginibacillus</taxon>
    </lineage>
</organism>
<dbReference type="RefSeq" id="WP_106589982.1">
    <property type="nucleotide sequence ID" value="NZ_PYAV01000020.1"/>
</dbReference>
<gene>
    <name evidence="2" type="ORF">B0H94_12028</name>
</gene>
<dbReference type="AlphaFoldDB" id="A0A2P8H4Y0"/>
<keyword evidence="3" id="KW-1185">Reference proteome</keyword>
<comment type="caution">
    <text evidence="2">The sequence shown here is derived from an EMBL/GenBank/DDBJ whole genome shotgun (WGS) entry which is preliminary data.</text>
</comment>